<evidence type="ECO:0000256" key="11">
    <source>
        <dbReference type="SAM" id="Phobius"/>
    </source>
</evidence>
<keyword evidence="13" id="KW-1185">Reference proteome</keyword>
<keyword evidence="3" id="KW-0677">Repeat</keyword>
<dbReference type="GO" id="GO:0045039">
    <property type="term" value="P:protein insertion into mitochondrial inner membrane"/>
    <property type="evidence" value="ECO:0007669"/>
    <property type="project" value="TreeGrafter"/>
</dbReference>
<feature type="region of interest" description="Disordered" evidence="10">
    <location>
        <begin position="45"/>
        <end position="96"/>
    </location>
</feature>
<gene>
    <name evidence="12" type="ORF">BD310DRAFT_1005323</name>
</gene>
<evidence type="ECO:0000313" key="12">
    <source>
        <dbReference type="EMBL" id="TBU60258.1"/>
    </source>
</evidence>
<evidence type="ECO:0000256" key="10">
    <source>
        <dbReference type="SAM" id="MobiDB-lite"/>
    </source>
</evidence>
<feature type="compositionally biased region" description="Basic and acidic residues" evidence="10">
    <location>
        <begin position="70"/>
        <end position="83"/>
    </location>
</feature>
<organism evidence="12 13">
    <name type="scientific">Dichomitus squalens</name>
    <dbReference type="NCBI Taxonomy" id="114155"/>
    <lineage>
        <taxon>Eukaryota</taxon>
        <taxon>Fungi</taxon>
        <taxon>Dikarya</taxon>
        <taxon>Basidiomycota</taxon>
        <taxon>Agaricomycotina</taxon>
        <taxon>Agaricomycetes</taxon>
        <taxon>Polyporales</taxon>
        <taxon>Polyporaceae</taxon>
        <taxon>Dichomitus</taxon>
    </lineage>
</organism>
<dbReference type="PROSITE" id="PS50005">
    <property type="entry name" value="TPR"/>
    <property type="match status" value="5"/>
</dbReference>
<keyword evidence="2 11" id="KW-0812">Transmembrane</keyword>
<evidence type="ECO:0000256" key="9">
    <source>
        <dbReference type="ARBA" id="ARBA00038030"/>
    </source>
</evidence>
<comment type="similarity">
    <text evidence="9">Belongs to the Tom70 family.</text>
</comment>
<protein>
    <submittedName>
        <fullName evidence="12">ADP/ATP carrier receptor</fullName>
    </submittedName>
</protein>
<dbReference type="PANTHER" id="PTHR46208">
    <property type="entry name" value="MITOCHONDRIAL IMPORT RECEPTOR SUBUNIT TOM70"/>
    <property type="match status" value="1"/>
</dbReference>
<dbReference type="GO" id="GO:0008320">
    <property type="term" value="F:protein transmembrane transporter activity"/>
    <property type="evidence" value="ECO:0007669"/>
    <property type="project" value="TreeGrafter"/>
</dbReference>
<keyword evidence="8 11" id="KW-0472">Membrane</keyword>
<reference evidence="12 13" key="1">
    <citation type="submission" date="2019-01" db="EMBL/GenBank/DDBJ databases">
        <title>Draft genome sequences of three monokaryotic isolates of the white-rot basidiomycete fungus Dichomitus squalens.</title>
        <authorList>
            <consortium name="DOE Joint Genome Institute"/>
            <person name="Lopez S.C."/>
            <person name="Andreopoulos B."/>
            <person name="Pangilinan J."/>
            <person name="Lipzen A."/>
            <person name="Riley R."/>
            <person name="Ahrendt S."/>
            <person name="Ng V."/>
            <person name="Barry K."/>
            <person name="Daum C."/>
            <person name="Grigoriev I.V."/>
            <person name="Hilden K.S."/>
            <person name="Makela M.R."/>
            <person name="de Vries R.P."/>
        </authorList>
    </citation>
    <scope>NUCLEOTIDE SEQUENCE [LARGE SCALE GENOMIC DNA]</scope>
    <source>
        <strain evidence="12 13">CBS 464.89</strain>
    </source>
</reference>
<keyword evidence="6 11" id="KW-1133">Transmembrane helix</keyword>
<evidence type="ECO:0000256" key="6">
    <source>
        <dbReference type="ARBA" id="ARBA00022989"/>
    </source>
</evidence>
<feature type="compositionally biased region" description="Basic residues" evidence="10">
    <location>
        <begin position="60"/>
        <end position="69"/>
    </location>
</feature>
<dbReference type="SMART" id="SM00028">
    <property type="entry name" value="TPR"/>
    <property type="match status" value="10"/>
</dbReference>
<dbReference type="InterPro" id="IPR019734">
    <property type="entry name" value="TPR_rpt"/>
</dbReference>
<keyword evidence="12" id="KW-0675">Receptor</keyword>
<dbReference type="Pfam" id="PF14559">
    <property type="entry name" value="TPR_19"/>
    <property type="match status" value="1"/>
</dbReference>
<dbReference type="SUPFAM" id="SSF48452">
    <property type="entry name" value="TPR-like"/>
    <property type="match status" value="1"/>
</dbReference>
<dbReference type="PANTHER" id="PTHR46208:SF1">
    <property type="entry name" value="MITOCHONDRIAL IMPORT RECEPTOR SUBUNIT TOM70"/>
    <property type="match status" value="1"/>
</dbReference>
<sequence>MSSTSSQGVVERVQNFVSEHKHAVLIATAAAVVAVGGVAYYASTSRGPGGDVEKGEGKKDKKKSKKRKTVKDEDGPLLEERKPKSAAVEEGSPGSHLRKNTSCLVKFKGALSGLSSLTPSARATTLAPSPPRWLVSTKCLYPILDDKEYTAEEIAALSQEERTKIAASLKAKGNSAYQQRKFQTAIDYYTRAIAVTPQPEPVFFSNRAACYVNLNPPQHEKVVEDCDAALALDRKYIKALNRRATALESLERFEEALRDFTAAAILNQFQDMNAAEAVERVLKKLATGKAQSILSTREKRLPSHMFTSAYFGAFRPRPLPALPENPTTGDNTLILGLEALGASDYAHAYTLVNEAIEQGISWDGGKAEALNLRGTFKFLMTDVESAKADFQASLELEPSLTQTWVKIASVWMEQGDPKKAFECFEEAIKHNPNDPDIYYHRGQVLFIMNEFGEAAENYTKSTELDDKFVFSHIQLAVAQYKSGNLANSMATFRRTLKAFPDRSEPQNYYGELLLDQQRYPDAIEKFDRAIEIERAKPPPMNVLPMVNKGLALFQWKQDIEAAEKCCQEALEIDPECEAAVATLAQLSLQQGKIDVAIKMFDKQSQLARSEPELISALTYQYATDAQVQFMHAYPDMAAQLGQMARMI</sequence>
<dbReference type="InterPro" id="IPR011990">
    <property type="entry name" value="TPR-like_helical_dom_sf"/>
</dbReference>
<dbReference type="Pfam" id="PF13414">
    <property type="entry name" value="TPR_11"/>
    <property type="match status" value="1"/>
</dbReference>
<evidence type="ECO:0000256" key="2">
    <source>
        <dbReference type="ARBA" id="ARBA00022692"/>
    </source>
</evidence>
<evidence type="ECO:0000256" key="4">
    <source>
        <dbReference type="ARBA" id="ARBA00022787"/>
    </source>
</evidence>
<feature type="transmembrane region" description="Helical" evidence="11">
    <location>
        <begin position="22"/>
        <end position="42"/>
    </location>
</feature>
<comment type="subcellular location">
    <subcellularLocation>
        <location evidence="1">Mitochondrion outer membrane</location>
        <topology evidence="1">Single-pass membrane protein</topology>
    </subcellularLocation>
</comment>
<proteinExistence type="inferred from homology"/>
<dbReference type="GO" id="GO:0005741">
    <property type="term" value="C:mitochondrial outer membrane"/>
    <property type="evidence" value="ECO:0007669"/>
    <property type="project" value="UniProtKB-SubCell"/>
</dbReference>
<dbReference type="GO" id="GO:0030150">
    <property type="term" value="P:protein import into mitochondrial matrix"/>
    <property type="evidence" value="ECO:0007669"/>
    <property type="project" value="TreeGrafter"/>
</dbReference>
<evidence type="ECO:0000313" key="13">
    <source>
        <dbReference type="Proteomes" id="UP000292082"/>
    </source>
</evidence>
<dbReference type="GO" id="GO:0030943">
    <property type="term" value="F:mitochondrion targeting sequence binding"/>
    <property type="evidence" value="ECO:0007669"/>
    <property type="project" value="TreeGrafter"/>
</dbReference>
<evidence type="ECO:0000256" key="8">
    <source>
        <dbReference type="ARBA" id="ARBA00023136"/>
    </source>
</evidence>
<dbReference type="Pfam" id="PF13432">
    <property type="entry name" value="TPR_16"/>
    <property type="match status" value="1"/>
</dbReference>
<dbReference type="AlphaFoldDB" id="A0A4Q9NGJ9"/>
<keyword evidence="7" id="KW-0496">Mitochondrion</keyword>
<evidence type="ECO:0000256" key="7">
    <source>
        <dbReference type="ARBA" id="ARBA00023128"/>
    </source>
</evidence>
<accession>A0A4Q9NGJ9</accession>
<evidence type="ECO:0000256" key="1">
    <source>
        <dbReference type="ARBA" id="ARBA00004572"/>
    </source>
</evidence>
<dbReference type="STRING" id="114155.A0A4Q9NGJ9"/>
<dbReference type="Gene3D" id="1.25.40.10">
    <property type="entry name" value="Tetratricopeptide repeat domain"/>
    <property type="match status" value="2"/>
</dbReference>
<keyword evidence="5" id="KW-0802">TPR repeat</keyword>
<evidence type="ECO:0000256" key="3">
    <source>
        <dbReference type="ARBA" id="ARBA00022737"/>
    </source>
</evidence>
<dbReference type="Proteomes" id="UP000292082">
    <property type="component" value="Unassembled WGS sequence"/>
</dbReference>
<evidence type="ECO:0000256" key="5">
    <source>
        <dbReference type="ARBA" id="ARBA00022803"/>
    </source>
</evidence>
<name>A0A4Q9NGJ9_9APHY</name>
<dbReference type="EMBL" id="ML145106">
    <property type="protein sequence ID" value="TBU60258.1"/>
    <property type="molecule type" value="Genomic_DNA"/>
</dbReference>
<keyword evidence="4" id="KW-1000">Mitochondrion outer membrane</keyword>